<dbReference type="PANTHER" id="PTHR35103">
    <property type="entry name" value="OS06G0115700 PROTEIN"/>
    <property type="match status" value="1"/>
</dbReference>
<feature type="compositionally biased region" description="Basic and acidic residues" evidence="1">
    <location>
        <begin position="77"/>
        <end position="97"/>
    </location>
</feature>
<feature type="compositionally biased region" description="Low complexity" evidence="1">
    <location>
        <begin position="151"/>
        <end position="161"/>
    </location>
</feature>
<evidence type="ECO:0000256" key="1">
    <source>
        <dbReference type="SAM" id="MobiDB-lite"/>
    </source>
</evidence>
<organism evidence="2 3">
    <name type="scientific">Datura stramonium</name>
    <name type="common">Jimsonweed</name>
    <name type="synonym">Common thornapple</name>
    <dbReference type="NCBI Taxonomy" id="4076"/>
    <lineage>
        <taxon>Eukaryota</taxon>
        <taxon>Viridiplantae</taxon>
        <taxon>Streptophyta</taxon>
        <taxon>Embryophyta</taxon>
        <taxon>Tracheophyta</taxon>
        <taxon>Spermatophyta</taxon>
        <taxon>Magnoliopsida</taxon>
        <taxon>eudicotyledons</taxon>
        <taxon>Gunneridae</taxon>
        <taxon>Pentapetalae</taxon>
        <taxon>asterids</taxon>
        <taxon>lamiids</taxon>
        <taxon>Solanales</taxon>
        <taxon>Solanaceae</taxon>
        <taxon>Solanoideae</taxon>
        <taxon>Datureae</taxon>
        <taxon>Datura</taxon>
    </lineage>
</organism>
<evidence type="ECO:0000313" key="2">
    <source>
        <dbReference type="EMBL" id="MCD7466839.1"/>
    </source>
</evidence>
<dbReference type="Proteomes" id="UP000823775">
    <property type="component" value="Unassembled WGS sequence"/>
</dbReference>
<feature type="region of interest" description="Disordered" evidence="1">
    <location>
        <begin position="146"/>
        <end position="215"/>
    </location>
</feature>
<comment type="caution">
    <text evidence="2">The sequence shown here is derived from an EMBL/GenBank/DDBJ whole genome shotgun (WGS) entry which is preliminary data.</text>
</comment>
<keyword evidence="3" id="KW-1185">Reference proteome</keyword>
<protein>
    <submittedName>
        <fullName evidence="2">Uncharacterized protein</fullName>
    </submittedName>
</protein>
<reference evidence="2 3" key="1">
    <citation type="journal article" date="2021" name="BMC Genomics">
        <title>Datura genome reveals duplications of psychoactive alkaloid biosynthetic genes and high mutation rate following tissue culture.</title>
        <authorList>
            <person name="Rajewski A."/>
            <person name="Carter-House D."/>
            <person name="Stajich J."/>
            <person name="Litt A."/>
        </authorList>
    </citation>
    <scope>NUCLEOTIDE SEQUENCE [LARGE SCALE GENOMIC DNA]</scope>
    <source>
        <strain evidence="2">AR-01</strain>
    </source>
</reference>
<feature type="region of interest" description="Disordered" evidence="1">
    <location>
        <begin position="77"/>
        <end position="114"/>
    </location>
</feature>
<sequence length="215" mass="24078">MFGAKFPPKSMVVALEPRKFYGSSLPRPRFYKPNEERVDPPVSILDPLMSWAEEAHWSMGGVSFKRHRLQGRIEGNIEKLRAERERVEKMSDKETPEKGSPPPCPESPPMPPAPFVLKRKRRLVDESEDVVGGLVRNLGDEFDRVEEESGLKSSGMKMSGGAVEATARRTRSRRNEDAAVEVANEVKSKGGNLKKGVKVDSGKRTSPRLSKRRLP</sequence>
<accession>A0ABS8T8C6</accession>
<dbReference type="PANTHER" id="PTHR35103:SF1">
    <property type="entry name" value="OS06G0115700 PROTEIN"/>
    <property type="match status" value="1"/>
</dbReference>
<feature type="compositionally biased region" description="Pro residues" evidence="1">
    <location>
        <begin position="99"/>
        <end position="114"/>
    </location>
</feature>
<name>A0ABS8T8C6_DATST</name>
<proteinExistence type="predicted"/>
<feature type="compositionally biased region" description="Basic residues" evidence="1">
    <location>
        <begin position="205"/>
        <end position="215"/>
    </location>
</feature>
<evidence type="ECO:0000313" key="3">
    <source>
        <dbReference type="Proteomes" id="UP000823775"/>
    </source>
</evidence>
<dbReference type="EMBL" id="JACEIK010001178">
    <property type="protein sequence ID" value="MCD7466839.1"/>
    <property type="molecule type" value="Genomic_DNA"/>
</dbReference>
<gene>
    <name evidence="2" type="ORF">HAX54_003877</name>
</gene>